<sequence length="812" mass="94784">MLLKELNLIGFGKFKNKSIILEEGINLIYGENEAGKSTLHSFIDGMFYGFLRPNVKSTLYLEEYEKYKPWDKSKYAGIIRIEHNGKVYRIERNFTKGEESTKVLDETTGVDITKDIDVGVGRILQPGIHFFGFNTRVFSNTISIKQLGSKIDDKLANEVTEKLINVTTSFDDDISVDNVVSELKTRMMEIGTDRATTKPYAKAIKDIEKLQEEKRKILREKDDYNIYLNEKARLSNALNMEMEILNSLKEELLVVQMLEKVRTLEESKILSDEIANLKMKIEKLLPYANMSLVQYEECINLNNSIDFIDRGIAEYKLELESIQNKLNDIGNIEYNDYHKEKLEEVGIDYINYEEMEEEKNKIIYNKEDNKIEFLKRDYKDFDNKLFKYKIINPAMIILSIVILIIGITLEKYILFSSLILPIGLLVCFFIKTKEIKLGMDNIKTQIDTIYIREKERQIRIEEIEKSKKTILEKYNIVNKLEFKRLLDSLQIEFYGKNKQTELYDELDNRQNSIKDKIFESEFNKKERLDKIKEIFDENNVKDINEFSQGLDKRTLLENNIKELEGKQAVLQKVLGQNTIEELIVEVDKFNLDIYNSDRNMDKNQIMYKIDKSNENIVDLKIALKGVEENLNILGMKIEKLVEIEEELDRKMKYKEFLENKYSSLELAAKTIEELSKDIHSQFAPTINEKVSKVVQKITGGKYNNIKISESLNISVENPITKEIIKLNSLSGGTIEQLYFSLRFGIINSMVSDKLPLILDDCFTQYDDMRLENIINFLVDICKGRQIILFTCHNRERKILDNLGVNFNLINLS</sequence>
<evidence type="ECO:0000313" key="4">
    <source>
        <dbReference type="EMBL" id="SHE62894.1"/>
    </source>
</evidence>
<feature type="domain" description="YhaN AAA" evidence="3">
    <location>
        <begin position="1"/>
        <end position="52"/>
    </location>
</feature>
<dbReference type="RefSeq" id="WP_072974490.1">
    <property type="nucleotide sequence ID" value="NZ_FQTY01000004.1"/>
</dbReference>
<protein>
    <submittedName>
        <fullName evidence="4">AAA domain-containing protein</fullName>
    </submittedName>
</protein>
<evidence type="ECO:0000256" key="2">
    <source>
        <dbReference type="SAM" id="Phobius"/>
    </source>
</evidence>
<dbReference type="PANTHER" id="PTHR41259:SF1">
    <property type="entry name" value="DOUBLE-STRAND BREAK REPAIR RAD50 ATPASE, PUTATIVE-RELATED"/>
    <property type="match status" value="1"/>
</dbReference>
<feature type="transmembrane region" description="Helical" evidence="2">
    <location>
        <begin position="385"/>
        <end position="406"/>
    </location>
</feature>
<gene>
    <name evidence="4" type="ORF">SAMN02745784_01303</name>
</gene>
<keyword evidence="2" id="KW-1133">Transmembrane helix</keyword>
<dbReference type="InterPro" id="IPR038734">
    <property type="entry name" value="YhaN_AAA"/>
</dbReference>
<dbReference type="AlphaFoldDB" id="A0A1M4V1N1"/>
<evidence type="ECO:0000259" key="3">
    <source>
        <dbReference type="Pfam" id="PF13514"/>
    </source>
</evidence>
<dbReference type="STRING" id="1123404.SAMN02745784_01303"/>
<keyword evidence="1" id="KW-0175">Coiled coil</keyword>
<dbReference type="Pfam" id="PF13514">
    <property type="entry name" value="AAA_27"/>
    <property type="match status" value="1"/>
</dbReference>
<reference evidence="5" key="1">
    <citation type="submission" date="2016-11" db="EMBL/GenBank/DDBJ databases">
        <authorList>
            <person name="Varghese N."/>
            <person name="Submissions S."/>
        </authorList>
    </citation>
    <scope>NUCLEOTIDE SEQUENCE [LARGE SCALE GENOMIC DNA]</scope>
    <source>
        <strain evidence="5">DSM 18095</strain>
    </source>
</reference>
<keyword evidence="2" id="KW-0472">Membrane</keyword>
<dbReference type="GeneID" id="90995669"/>
<dbReference type="InterPro" id="IPR027417">
    <property type="entry name" value="P-loop_NTPase"/>
</dbReference>
<dbReference type="Gene3D" id="3.40.50.300">
    <property type="entry name" value="P-loop containing nucleotide triphosphate hydrolases"/>
    <property type="match status" value="2"/>
</dbReference>
<dbReference type="SUPFAM" id="SSF52540">
    <property type="entry name" value="P-loop containing nucleoside triphosphate hydrolases"/>
    <property type="match status" value="1"/>
</dbReference>
<feature type="coiled-coil region" evidence="1">
    <location>
        <begin position="609"/>
        <end position="674"/>
    </location>
</feature>
<proteinExistence type="predicted"/>
<keyword evidence="5" id="KW-1185">Reference proteome</keyword>
<organism evidence="4 5">
    <name type="scientific">Tissierella praeacuta DSM 18095</name>
    <dbReference type="NCBI Taxonomy" id="1123404"/>
    <lineage>
        <taxon>Bacteria</taxon>
        <taxon>Bacillati</taxon>
        <taxon>Bacillota</taxon>
        <taxon>Tissierellia</taxon>
        <taxon>Tissierellales</taxon>
        <taxon>Tissierellaceae</taxon>
        <taxon>Tissierella</taxon>
    </lineage>
</organism>
<feature type="coiled-coil region" evidence="1">
    <location>
        <begin position="200"/>
        <end position="251"/>
    </location>
</feature>
<keyword evidence="2" id="KW-0812">Transmembrane</keyword>
<dbReference type="Proteomes" id="UP000184114">
    <property type="component" value="Unassembled WGS sequence"/>
</dbReference>
<name>A0A1M4V1N1_9FIRM</name>
<evidence type="ECO:0000256" key="1">
    <source>
        <dbReference type="SAM" id="Coils"/>
    </source>
</evidence>
<feature type="transmembrane region" description="Helical" evidence="2">
    <location>
        <begin position="412"/>
        <end position="430"/>
    </location>
</feature>
<dbReference type="PANTHER" id="PTHR41259">
    <property type="entry name" value="DOUBLE-STRAND BREAK REPAIR RAD50 ATPASE, PUTATIVE-RELATED"/>
    <property type="match status" value="1"/>
</dbReference>
<accession>A0A1M4V1N1</accession>
<evidence type="ECO:0000313" key="5">
    <source>
        <dbReference type="Proteomes" id="UP000184114"/>
    </source>
</evidence>
<dbReference type="EMBL" id="FQTY01000004">
    <property type="protein sequence ID" value="SHE62894.1"/>
    <property type="molecule type" value="Genomic_DNA"/>
</dbReference>